<dbReference type="InterPro" id="IPR006162">
    <property type="entry name" value="Ppantetheine_attach_site"/>
</dbReference>
<evidence type="ECO:0000256" key="2">
    <source>
        <dbReference type="ARBA" id="ARBA00006432"/>
    </source>
</evidence>
<dbReference type="Gene3D" id="3.30.559.10">
    <property type="entry name" value="Chloramphenicol acetyltransferase-like domain"/>
    <property type="match status" value="2"/>
</dbReference>
<dbReference type="InterPro" id="IPR010071">
    <property type="entry name" value="AA_adenyl_dom"/>
</dbReference>
<dbReference type="InterPro" id="IPR025110">
    <property type="entry name" value="AMP-bd_C"/>
</dbReference>
<dbReference type="Pfam" id="PF13193">
    <property type="entry name" value="AMP-binding_C"/>
    <property type="match status" value="1"/>
</dbReference>
<evidence type="ECO:0000313" key="10">
    <source>
        <dbReference type="Proteomes" id="UP001500340"/>
    </source>
</evidence>
<dbReference type="InterPro" id="IPR009081">
    <property type="entry name" value="PP-bd_ACP"/>
</dbReference>
<dbReference type="PANTHER" id="PTHR45527:SF1">
    <property type="entry name" value="FATTY ACID SYNTHASE"/>
    <property type="match status" value="1"/>
</dbReference>
<protein>
    <recommendedName>
        <fullName evidence="8">Carrier domain-containing protein</fullName>
    </recommendedName>
</protein>
<name>A0ABN0YAL6_9BACL</name>
<dbReference type="CDD" id="cd05930">
    <property type="entry name" value="A_NRPS"/>
    <property type="match status" value="1"/>
</dbReference>
<dbReference type="InterPro" id="IPR000873">
    <property type="entry name" value="AMP-dep_synth/lig_dom"/>
</dbReference>
<comment type="caution">
    <text evidence="9">The sequence shown here is derived from an EMBL/GenBank/DDBJ whole genome shotgun (WGS) entry which is preliminary data.</text>
</comment>
<feature type="domain" description="Carrier" evidence="8">
    <location>
        <begin position="1010"/>
        <end position="1084"/>
    </location>
</feature>
<dbReference type="Gene3D" id="3.30.300.30">
    <property type="match status" value="1"/>
</dbReference>
<dbReference type="SUPFAM" id="SSF47336">
    <property type="entry name" value="ACP-like"/>
    <property type="match status" value="1"/>
</dbReference>
<accession>A0ABN0YAL6</accession>
<keyword evidence="6" id="KW-0045">Antibiotic biosynthesis</keyword>
<dbReference type="PROSITE" id="PS50075">
    <property type="entry name" value="CARRIER"/>
    <property type="match status" value="1"/>
</dbReference>
<dbReference type="InterPro" id="IPR023213">
    <property type="entry name" value="CAT-like_dom_sf"/>
</dbReference>
<evidence type="ECO:0000256" key="1">
    <source>
        <dbReference type="ARBA" id="ARBA00001957"/>
    </source>
</evidence>
<evidence type="ECO:0000256" key="7">
    <source>
        <dbReference type="ARBA" id="ARBA00023268"/>
    </source>
</evidence>
<evidence type="ECO:0000313" key="9">
    <source>
        <dbReference type="EMBL" id="GAA0388923.1"/>
    </source>
</evidence>
<dbReference type="Gene3D" id="3.40.50.980">
    <property type="match status" value="2"/>
</dbReference>
<dbReference type="SUPFAM" id="SSF52777">
    <property type="entry name" value="CoA-dependent acyltransferases"/>
    <property type="match status" value="4"/>
</dbReference>
<dbReference type="PROSITE" id="PS00012">
    <property type="entry name" value="PHOSPHOPANTETHEINE"/>
    <property type="match status" value="1"/>
</dbReference>
<dbReference type="CDD" id="cd19531">
    <property type="entry name" value="LCL_NRPS-like"/>
    <property type="match status" value="1"/>
</dbReference>
<gene>
    <name evidence="9" type="ORF">GCM10008933_19870</name>
</gene>
<dbReference type="Proteomes" id="UP001500340">
    <property type="component" value="Unassembled WGS sequence"/>
</dbReference>
<evidence type="ECO:0000256" key="5">
    <source>
        <dbReference type="ARBA" id="ARBA00022737"/>
    </source>
</evidence>
<dbReference type="Pfam" id="PF00550">
    <property type="entry name" value="PP-binding"/>
    <property type="match status" value="1"/>
</dbReference>
<dbReference type="Gene3D" id="2.30.38.10">
    <property type="entry name" value="Luciferase, Domain 3"/>
    <property type="match status" value="1"/>
</dbReference>
<comment type="cofactor">
    <cofactor evidence="1">
        <name>pantetheine 4'-phosphate</name>
        <dbReference type="ChEBI" id="CHEBI:47942"/>
    </cofactor>
</comment>
<dbReference type="SUPFAM" id="SSF56801">
    <property type="entry name" value="Acetyl-CoA synthetase-like"/>
    <property type="match status" value="1"/>
</dbReference>
<dbReference type="Pfam" id="PF00668">
    <property type="entry name" value="Condensation"/>
    <property type="match status" value="2"/>
</dbReference>
<dbReference type="NCBIfam" id="TIGR01733">
    <property type="entry name" value="AA-adenyl-dom"/>
    <property type="match status" value="1"/>
</dbReference>
<dbReference type="InterPro" id="IPR045851">
    <property type="entry name" value="AMP-bd_C_sf"/>
</dbReference>
<dbReference type="Gene3D" id="1.10.1200.10">
    <property type="entry name" value="ACP-like"/>
    <property type="match status" value="1"/>
</dbReference>
<evidence type="ECO:0000256" key="4">
    <source>
        <dbReference type="ARBA" id="ARBA00022553"/>
    </source>
</evidence>
<dbReference type="InterPro" id="IPR020845">
    <property type="entry name" value="AMP-binding_CS"/>
</dbReference>
<dbReference type="InterPro" id="IPR001242">
    <property type="entry name" value="Condensation_dom"/>
</dbReference>
<dbReference type="EMBL" id="BAAACX010000008">
    <property type="protein sequence ID" value="GAA0388923.1"/>
    <property type="molecule type" value="Genomic_DNA"/>
</dbReference>
<proteinExistence type="inferred from homology"/>
<dbReference type="InterPro" id="IPR036736">
    <property type="entry name" value="ACP-like_sf"/>
</dbReference>
<organism evidence="9 10">
    <name type="scientific">Paenibacillus motobuensis</name>
    <dbReference type="NCBI Taxonomy" id="295324"/>
    <lineage>
        <taxon>Bacteria</taxon>
        <taxon>Bacillati</taxon>
        <taxon>Bacillota</taxon>
        <taxon>Bacilli</taxon>
        <taxon>Bacillales</taxon>
        <taxon>Paenibacillaceae</taxon>
        <taxon>Paenibacillus</taxon>
    </lineage>
</organism>
<evidence type="ECO:0000256" key="6">
    <source>
        <dbReference type="ARBA" id="ARBA00023194"/>
    </source>
</evidence>
<keyword evidence="3" id="KW-0596">Phosphopantetheine</keyword>
<keyword evidence="7" id="KW-0511">Multifunctional enzyme</keyword>
<dbReference type="Gene3D" id="3.30.559.30">
    <property type="entry name" value="Nonribosomal peptide synthetase, condensation domain"/>
    <property type="match status" value="2"/>
</dbReference>
<dbReference type="PROSITE" id="PS00455">
    <property type="entry name" value="AMP_BINDING"/>
    <property type="match status" value="1"/>
</dbReference>
<keyword evidence="5" id="KW-0677">Repeat</keyword>
<evidence type="ECO:0000259" key="8">
    <source>
        <dbReference type="PROSITE" id="PS50075"/>
    </source>
</evidence>
<dbReference type="PANTHER" id="PTHR45527">
    <property type="entry name" value="NONRIBOSOMAL PEPTIDE SYNTHETASE"/>
    <property type="match status" value="1"/>
</dbReference>
<reference evidence="9 10" key="1">
    <citation type="journal article" date="2019" name="Int. J. Syst. Evol. Microbiol.">
        <title>The Global Catalogue of Microorganisms (GCM) 10K type strain sequencing project: providing services to taxonomists for standard genome sequencing and annotation.</title>
        <authorList>
            <consortium name="The Broad Institute Genomics Platform"/>
            <consortium name="The Broad Institute Genome Sequencing Center for Infectious Disease"/>
            <person name="Wu L."/>
            <person name="Ma J."/>
        </authorList>
    </citation>
    <scope>NUCLEOTIDE SEQUENCE [LARGE SCALE GENOMIC DNA]</scope>
    <source>
        <strain evidence="9 10">JCM 12774</strain>
    </source>
</reference>
<keyword evidence="10" id="KW-1185">Reference proteome</keyword>
<sequence>MESNNKGSLEDRVGALSEMKRKLLESLLEEQRAQKRTALLHEKGKTGMQKREPGLTVLPSTYMQRKFWYVEQLHDQSIAYNLSGYVQFHGKLRPELLHRAFADVCMHQEALRSVFKEAQGSLQVELRGDIGDEAFKLCDLSGKEHGAGMPELELLMYEEGIRPFPLSQGPLIRLIVYKLGDSDWIGQIVWHHIVSDGYSIGIFIKELLQRYEGYAGGSGLSANETDLQYYDYVIHFNQRAEQGEFDDQLQFWREHLAGSSLSCTIPADYRPTHEQDYQGDRVLFEIGQPLRAELETAAKRHGVTLFVLLLSALKVMLHKYINQNDIIIGVPVAGRNDERLQAVVGCFLNMLPIRSRLHPEQPLFDYIRSENEQVLQALRNQDIPFDRIVEELGVERDLLSTPVYQVIFSYETDVLHDIQTKDFSIAFGELDLKTAKVELALEINEAGSGLKGWFEYKSGKFSRERIQRITDYYLQIVEQFAARHNCAIGEIEMITAEEERRILYEFNRPSAGYRAQTIKQLFEAQAEARKEAVAAVCGDERITYGELNRRSNQLAHYLRKQGVGAERVVGILLDKSIEALVAILGVSKAGGAFMALDSSYPEERISYMLEDSAAHCVITSGAGDYPRLPGVPEISIFDQAIAAEPSADPSDAAGPESLAYLIYTSGTTGKPKGVMVEHAGIVNLRDYFIGSYAISAEDTVLQFANLVFDASVWELVMGLLTGAKLCIVSKETVLDPGRFESEMLRHHVTVATLPPQYWKEIAHRKLGLRLLITAGSASNRKLVEQLPSGLVYYNAYGPSETTVCASDWRYERDKLVPDKIPIGRPIPNMQIYMMNGDRLCGIGVIGELCAAGVGVARGYLNMPELTAEKFIDNPWGPGKLYRTGDYACWLEDGSIAFFGRMDHQVKIRGHRIESGEIEAVLHSHKNVIHAVVTVEEETSGEPSLAAYLVADERPGLAEIRDFLKERLPAYMLPSAYFTVDTIPLNVNGKVDTRQLAVMRRKLEAESHYVAPATETEKKLERIWSRLLGVERVSVKDSFFEIGGDSIISMQVIARAAEEGIKLELKSFYEDKCIEQMALRAVPLENVQDNQGEVTGVYPLTPIQRWFFNNEFQEADHWNQSVCLELALPPEPGILNDALNELCRQHDALRTRVASRAGGRTAEIMPYVHCPRLETADLSGNGEAEPLMQAAIAGLQRSLRPEAGEMFKGLLIRRGQERRDRLVLTAHHLVCDAYSLRLIVEDLFHFYEALAAGQEAAPRSKTVSYPQWSREAEAYAGSFEAAAKIGEWNKELEKRRLTAGSRTRADAGYEGEAGLWRSALSEEATFRLFTEVPKHYSIRPMEAMLAAMGIMLRAEDGTCPAIYIESHGRDRFAEQSDVSRTVGWFTQLYPLYLDDAAWPDLGSALKKVKDGLAVAQKRSFEFLLANYTRGPVEMVFNYMGQLDSGSSGNSPFRIIGGESLGARGPGNARVGRLEVNAYVLNGRLTLEWVYSARRESEKSLCRQARAFEQALLEIIEYCIESEDSGTSVSDFYEVDTEDLDLILSKFN</sequence>
<comment type="similarity">
    <text evidence="2">Belongs to the ATP-dependent AMP-binding enzyme family.</text>
</comment>
<dbReference type="Pfam" id="PF00501">
    <property type="entry name" value="AMP-binding"/>
    <property type="match status" value="1"/>
</dbReference>
<evidence type="ECO:0000256" key="3">
    <source>
        <dbReference type="ARBA" id="ARBA00022450"/>
    </source>
</evidence>
<keyword evidence="4" id="KW-0597">Phosphoprotein</keyword>
<dbReference type="RefSeq" id="WP_343860475.1">
    <property type="nucleotide sequence ID" value="NZ_BAAACX010000008.1"/>
</dbReference>